<evidence type="ECO:0000313" key="11">
    <source>
        <dbReference type="Proteomes" id="UP000199008"/>
    </source>
</evidence>
<accession>A0A1G9IGA2</accession>
<keyword evidence="6 9" id="KW-1133">Transmembrane helix</keyword>
<protein>
    <submittedName>
        <fullName evidence="10">Multisubunit sodium/proton antiporter, MrpF subunit</fullName>
    </submittedName>
</protein>
<dbReference type="EMBL" id="FNFY01000033">
    <property type="protein sequence ID" value="SDL23894.1"/>
    <property type="molecule type" value="Genomic_DNA"/>
</dbReference>
<sequence length="99" mass="10902">MTTFLNIVVIISTIMFALSLIGLVYRIIVGPSLHDKIVALDAFGIMLMGIIALTAITLGSIYFIPIILLIGILAFLSTIAFSKYLERNVIIDDDRDNDE</sequence>
<keyword evidence="8" id="KW-0050">Antiport</keyword>
<gene>
    <name evidence="10" type="ORF">SAMN05216216_1338</name>
</gene>
<dbReference type="PANTHER" id="PTHR34702">
    <property type="entry name" value="NA(+)/H(+) ANTIPORTER SUBUNIT F1"/>
    <property type="match status" value="1"/>
</dbReference>
<feature type="transmembrane region" description="Helical" evidence="9">
    <location>
        <begin position="37"/>
        <end position="56"/>
    </location>
</feature>
<name>A0A1G9IGA2_9BACL</name>
<dbReference type="OrthoDB" id="9799958at2"/>
<evidence type="ECO:0000256" key="7">
    <source>
        <dbReference type="ARBA" id="ARBA00023136"/>
    </source>
</evidence>
<evidence type="ECO:0000256" key="3">
    <source>
        <dbReference type="ARBA" id="ARBA00022448"/>
    </source>
</evidence>
<dbReference type="NCBIfam" id="NF009248">
    <property type="entry name" value="PRK12600.1"/>
    <property type="match status" value="1"/>
</dbReference>
<comment type="subcellular location">
    <subcellularLocation>
        <location evidence="1 8">Cell membrane</location>
        <topology evidence="1 8">Multi-pass membrane protein</topology>
    </subcellularLocation>
</comment>
<keyword evidence="11" id="KW-1185">Reference proteome</keyword>
<dbReference type="GO" id="GO:0005886">
    <property type="term" value="C:plasma membrane"/>
    <property type="evidence" value="ECO:0007669"/>
    <property type="project" value="UniProtKB-SubCell"/>
</dbReference>
<dbReference type="Pfam" id="PF04066">
    <property type="entry name" value="MrpF_PhaF"/>
    <property type="match status" value="1"/>
</dbReference>
<feature type="transmembrane region" description="Helical" evidence="9">
    <location>
        <begin position="6"/>
        <end position="25"/>
    </location>
</feature>
<evidence type="ECO:0000313" key="10">
    <source>
        <dbReference type="EMBL" id="SDL23894.1"/>
    </source>
</evidence>
<dbReference type="STRING" id="576118.SAMN05216216_1338"/>
<reference evidence="11" key="1">
    <citation type="submission" date="2016-10" db="EMBL/GenBank/DDBJ databases">
        <authorList>
            <person name="Varghese N."/>
            <person name="Submissions S."/>
        </authorList>
    </citation>
    <scope>NUCLEOTIDE SEQUENCE [LARGE SCALE GENOMIC DNA]</scope>
    <source>
        <strain evidence="11">CGMCC 1.8895</strain>
    </source>
</reference>
<keyword evidence="5 9" id="KW-0812">Transmembrane</keyword>
<evidence type="ECO:0000256" key="4">
    <source>
        <dbReference type="ARBA" id="ARBA00022475"/>
    </source>
</evidence>
<keyword evidence="3 8" id="KW-0813">Transport</keyword>
<dbReference type="GO" id="GO:0015385">
    <property type="term" value="F:sodium:proton antiporter activity"/>
    <property type="evidence" value="ECO:0007669"/>
    <property type="project" value="TreeGrafter"/>
</dbReference>
<keyword evidence="4 8" id="KW-1003">Cell membrane</keyword>
<evidence type="ECO:0000256" key="9">
    <source>
        <dbReference type="SAM" id="Phobius"/>
    </source>
</evidence>
<keyword evidence="7 8" id="KW-0472">Membrane</keyword>
<dbReference type="Proteomes" id="UP000199008">
    <property type="component" value="Unassembled WGS sequence"/>
</dbReference>
<keyword evidence="8" id="KW-0406">Ion transport</keyword>
<dbReference type="AlphaFoldDB" id="A0A1G9IGA2"/>
<evidence type="ECO:0000256" key="5">
    <source>
        <dbReference type="ARBA" id="ARBA00022692"/>
    </source>
</evidence>
<dbReference type="InterPro" id="IPR007208">
    <property type="entry name" value="MrpF/PhaF-like"/>
</dbReference>
<evidence type="ECO:0000256" key="2">
    <source>
        <dbReference type="ARBA" id="ARBA00009212"/>
    </source>
</evidence>
<dbReference type="PIRSF" id="PIRSF028784">
    <property type="entry name" value="MrpF"/>
    <property type="match status" value="1"/>
</dbReference>
<organism evidence="10 11">
    <name type="scientific">Lacicoccus qingdaonensis</name>
    <dbReference type="NCBI Taxonomy" id="576118"/>
    <lineage>
        <taxon>Bacteria</taxon>
        <taxon>Bacillati</taxon>
        <taxon>Bacillota</taxon>
        <taxon>Bacilli</taxon>
        <taxon>Bacillales</taxon>
        <taxon>Salinicoccaceae</taxon>
        <taxon>Lacicoccus</taxon>
    </lineage>
</organism>
<dbReference type="RefSeq" id="WP_092987936.1">
    <property type="nucleotide sequence ID" value="NZ_FNFY01000033.1"/>
</dbReference>
<evidence type="ECO:0000256" key="8">
    <source>
        <dbReference type="PIRNR" id="PIRNR028784"/>
    </source>
</evidence>
<evidence type="ECO:0000256" key="6">
    <source>
        <dbReference type="ARBA" id="ARBA00022989"/>
    </source>
</evidence>
<comment type="similarity">
    <text evidence="2 8">Belongs to the CPA3 antiporters (TC 2.A.63) subunit F family.</text>
</comment>
<proteinExistence type="inferred from homology"/>
<evidence type="ECO:0000256" key="1">
    <source>
        <dbReference type="ARBA" id="ARBA00004651"/>
    </source>
</evidence>
<dbReference type="PANTHER" id="PTHR34702:SF1">
    <property type="entry name" value="NA(+)_H(+) ANTIPORTER SUBUNIT F"/>
    <property type="match status" value="1"/>
</dbReference>